<keyword evidence="1" id="KW-1133">Transmembrane helix</keyword>
<dbReference type="InterPro" id="IPR019662">
    <property type="entry name" value="DUF2516"/>
</dbReference>
<protein>
    <recommendedName>
        <fullName evidence="4">DUF2516 domain-containing protein</fullName>
    </recommendedName>
</protein>
<dbReference type="EMBL" id="BJWG01000002">
    <property type="protein sequence ID" value="GEL93924.1"/>
    <property type="molecule type" value="Genomic_DNA"/>
</dbReference>
<reference evidence="2 3" key="1">
    <citation type="submission" date="2019-07" db="EMBL/GenBank/DDBJ databases">
        <title>Whole genome shotgun sequence of Cellulomonas composti NBRC 100758.</title>
        <authorList>
            <person name="Hosoyama A."/>
            <person name="Uohara A."/>
            <person name="Ohji S."/>
            <person name="Ichikawa N."/>
        </authorList>
    </citation>
    <scope>NUCLEOTIDE SEQUENCE [LARGE SCALE GENOMIC DNA]</scope>
    <source>
        <strain evidence="2 3">NBRC 100758</strain>
    </source>
</reference>
<dbReference type="OrthoDB" id="4774469at2"/>
<evidence type="ECO:0008006" key="4">
    <source>
        <dbReference type="Google" id="ProtNLM"/>
    </source>
</evidence>
<feature type="transmembrane region" description="Helical" evidence="1">
    <location>
        <begin position="6"/>
        <end position="28"/>
    </location>
</feature>
<organism evidence="2 3">
    <name type="scientific">Cellulomonas composti</name>
    <dbReference type="NCBI Taxonomy" id="266130"/>
    <lineage>
        <taxon>Bacteria</taxon>
        <taxon>Bacillati</taxon>
        <taxon>Actinomycetota</taxon>
        <taxon>Actinomycetes</taxon>
        <taxon>Micrococcales</taxon>
        <taxon>Cellulomonadaceae</taxon>
        <taxon>Cellulomonas</taxon>
    </lineage>
</organism>
<dbReference type="Pfam" id="PF10724">
    <property type="entry name" value="DUF2516"/>
    <property type="match status" value="1"/>
</dbReference>
<comment type="caution">
    <text evidence="2">The sequence shown here is derived from an EMBL/GenBank/DDBJ whole genome shotgun (WGS) entry which is preliminary data.</text>
</comment>
<evidence type="ECO:0000313" key="3">
    <source>
        <dbReference type="Proteomes" id="UP000321720"/>
    </source>
</evidence>
<dbReference type="Proteomes" id="UP000321720">
    <property type="component" value="Unassembled WGS sequence"/>
</dbReference>
<dbReference type="RefSeq" id="WP_146841554.1">
    <property type="nucleotide sequence ID" value="NZ_BJWG01000002.1"/>
</dbReference>
<proteinExistence type="predicted"/>
<sequence length="111" mass="11744">MGLVGTLQWFVFLAFMLVIFALCVWALVDCARRPAAAFVSAGKRTKNLWLTVTGIATVVSFLTLPPLSLSFFLGIVSAVAAIVYLVDVKPAVEPYSRRGGGGGPRGPSGGW</sequence>
<keyword evidence="1" id="KW-0472">Membrane</keyword>
<name>A0A511J7H1_9CELL</name>
<dbReference type="AlphaFoldDB" id="A0A511J7H1"/>
<feature type="transmembrane region" description="Helical" evidence="1">
    <location>
        <begin position="48"/>
        <end position="64"/>
    </location>
</feature>
<keyword evidence="3" id="KW-1185">Reference proteome</keyword>
<keyword evidence="1" id="KW-0812">Transmembrane</keyword>
<evidence type="ECO:0000313" key="2">
    <source>
        <dbReference type="EMBL" id="GEL93924.1"/>
    </source>
</evidence>
<evidence type="ECO:0000256" key="1">
    <source>
        <dbReference type="SAM" id="Phobius"/>
    </source>
</evidence>
<gene>
    <name evidence="2" type="ORF">CCO02nite_05820</name>
</gene>
<feature type="transmembrane region" description="Helical" evidence="1">
    <location>
        <begin position="70"/>
        <end position="88"/>
    </location>
</feature>
<accession>A0A511J7H1</accession>